<dbReference type="InterPro" id="IPR002156">
    <property type="entry name" value="RNaseH_domain"/>
</dbReference>
<dbReference type="InterPro" id="IPR052929">
    <property type="entry name" value="RNase_H-like_EbsB-rel"/>
</dbReference>
<dbReference type="InterPro" id="IPR044730">
    <property type="entry name" value="RNase_H-like_dom_plant"/>
</dbReference>
<dbReference type="AlphaFoldDB" id="A0A8X7VNH9"/>
<comment type="caution">
    <text evidence="2">The sequence shown here is derived from an EMBL/GenBank/DDBJ whole genome shotgun (WGS) entry which is preliminary data.</text>
</comment>
<gene>
    <name evidence="2" type="ORF">Bca52824_017763</name>
</gene>
<dbReference type="GO" id="GO:0004523">
    <property type="term" value="F:RNA-DNA hybrid ribonuclease activity"/>
    <property type="evidence" value="ECO:0007669"/>
    <property type="project" value="InterPro"/>
</dbReference>
<dbReference type="CDD" id="cd06222">
    <property type="entry name" value="RNase_H_like"/>
    <property type="match status" value="1"/>
</dbReference>
<dbReference type="Proteomes" id="UP000886595">
    <property type="component" value="Unassembled WGS sequence"/>
</dbReference>
<dbReference type="Pfam" id="PF13456">
    <property type="entry name" value="RVT_3"/>
    <property type="match status" value="1"/>
</dbReference>
<sequence length="215" mass="23412">MSSLICLPPTGISGNLSSWILWGLWTTLNLLLFENRSSAARSVVGRAISSAIEWRGAQATGSTPSQLASHIVEPPPIRPDTILCNSDAAWSASSLRAGASWCFEDHVLSVQRESSRALTLVSSPLMAEALAMREAVREAAHNSLLNVWFRTDSQELALAINSKIYSVEPFGVLMDIEFLSSSFDFFYVSFIGQEQNFLADSLAKSALYASLSALY</sequence>
<dbReference type="PANTHER" id="PTHR47074">
    <property type="entry name" value="BNAC02G40300D PROTEIN"/>
    <property type="match status" value="1"/>
</dbReference>
<dbReference type="GO" id="GO:0003676">
    <property type="term" value="F:nucleic acid binding"/>
    <property type="evidence" value="ECO:0007669"/>
    <property type="project" value="InterPro"/>
</dbReference>
<dbReference type="PANTHER" id="PTHR47074:SF49">
    <property type="entry name" value="POLYNUCLEOTIDYL TRANSFERASE, RIBONUCLEASE H-LIKE SUPERFAMILY PROTEIN"/>
    <property type="match status" value="1"/>
</dbReference>
<dbReference type="InterPro" id="IPR036397">
    <property type="entry name" value="RNaseH_sf"/>
</dbReference>
<evidence type="ECO:0000313" key="3">
    <source>
        <dbReference type="Proteomes" id="UP000886595"/>
    </source>
</evidence>
<proteinExistence type="predicted"/>
<evidence type="ECO:0000313" key="2">
    <source>
        <dbReference type="EMBL" id="KAG2314641.1"/>
    </source>
</evidence>
<keyword evidence="3" id="KW-1185">Reference proteome</keyword>
<dbReference type="InterPro" id="IPR012337">
    <property type="entry name" value="RNaseH-like_sf"/>
</dbReference>
<name>A0A8X7VNH9_BRACI</name>
<organism evidence="2 3">
    <name type="scientific">Brassica carinata</name>
    <name type="common">Ethiopian mustard</name>
    <name type="synonym">Abyssinian cabbage</name>
    <dbReference type="NCBI Taxonomy" id="52824"/>
    <lineage>
        <taxon>Eukaryota</taxon>
        <taxon>Viridiplantae</taxon>
        <taxon>Streptophyta</taxon>
        <taxon>Embryophyta</taxon>
        <taxon>Tracheophyta</taxon>
        <taxon>Spermatophyta</taxon>
        <taxon>Magnoliopsida</taxon>
        <taxon>eudicotyledons</taxon>
        <taxon>Gunneridae</taxon>
        <taxon>Pentapetalae</taxon>
        <taxon>rosids</taxon>
        <taxon>malvids</taxon>
        <taxon>Brassicales</taxon>
        <taxon>Brassicaceae</taxon>
        <taxon>Brassiceae</taxon>
        <taxon>Brassica</taxon>
    </lineage>
</organism>
<dbReference type="SUPFAM" id="SSF53098">
    <property type="entry name" value="Ribonuclease H-like"/>
    <property type="match status" value="1"/>
</dbReference>
<reference evidence="2 3" key="1">
    <citation type="submission" date="2020-02" db="EMBL/GenBank/DDBJ databases">
        <authorList>
            <person name="Ma Q."/>
            <person name="Huang Y."/>
            <person name="Song X."/>
            <person name="Pei D."/>
        </authorList>
    </citation>
    <scope>NUCLEOTIDE SEQUENCE [LARGE SCALE GENOMIC DNA]</scope>
    <source>
        <strain evidence="2">Sxm20200214</strain>
        <tissue evidence="2">Leaf</tissue>
    </source>
</reference>
<dbReference type="Gene3D" id="3.30.420.10">
    <property type="entry name" value="Ribonuclease H-like superfamily/Ribonuclease H"/>
    <property type="match status" value="1"/>
</dbReference>
<dbReference type="EMBL" id="JAAMPC010000004">
    <property type="protein sequence ID" value="KAG2314641.1"/>
    <property type="molecule type" value="Genomic_DNA"/>
</dbReference>
<accession>A0A8X7VNH9</accession>
<feature type="domain" description="RNase H type-1" evidence="1">
    <location>
        <begin position="85"/>
        <end position="206"/>
    </location>
</feature>
<evidence type="ECO:0000259" key="1">
    <source>
        <dbReference type="Pfam" id="PF13456"/>
    </source>
</evidence>
<protein>
    <recommendedName>
        <fullName evidence="1">RNase H type-1 domain-containing protein</fullName>
    </recommendedName>
</protein>